<reference evidence="4" key="4">
    <citation type="submission" date="2025-08" db="UniProtKB">
        <authorList>
            <consortium name="Ensembl"/>
        </authorList>
    </citation>
    <scope>IDENTIFICATION</scope>
</reference>
<feature type="domain" description="Laminin N-terminal" evidence="3">
    <location>
        <begin position="47"/>
        <end position="106"/>
    </location>
</feature>
<evidence type="ECO:0000256" key="2">
    <source>
        <dbReference type="ARBA" id="ARBA00023292"/>
    </source>
</evidence>
<dbReference type="Ensembl" id="ENSCMIT00000010573.1">
    <property type="protein sequence ID" value="ENSCMIP00000010301.1"/>
    <property type="gene ID" value="ENSCMIG00000005430.1"/>
</dbReference>
<dbReference type="GeneTree" id="ENSGT00940000156003"/>
<dbReference type="AlphaFoldDB" id="A0A4W3H3L1"/>
<evidence type="ECO:0000259" key="3">
    <source>
        <dbReference type="PROSITE" id="PS51117"/>
    </source>
</evidence>
<protein>
    <submittedName>
        <fullName evidence="4">Laminin, beta 1a</fullName>
    </submittedName>
</protein>
<name>A0A4W3H3L1_CALMI</name>
<organism evidence="4 5">
    <name type="scientific">Callorhinchus milii</name>
    <name type="common">Ghost shark</name>
    <dbReference type="NCBI Taxonomy" id="7868"/>
    <lineage>
        <taxon>Eukaryota</taxon>
        <taxon>Metazoa</taxon>
        <taxon>Chordata</taxon>
        <taxon>Craniata</taxon>
        <taxon>Vertebrata</taxon>
        <taxon>Chondrichthyes</taxon>
        <taxon>Holocephali</taxon>
        <taxon>Chimaeriformes</taxon>
        <taxon>Callorhinchidae</taxon>
        <taxon>Callorhinchus</taxon>
    </lineage>
</organism>
<reference evidence="4" key="5">
    <citation type="submission" date="2025-09" db="UniProtKB">
        <authorList>
            <consortium name="Ensembl"/>
        </authorList>
    </citation>
    <scope>IDENTIFICATION</scope>
</reference>
<keyword evidence="5" id="KW-1185">Reference proteome</keyword>
<reference evidence="5" key="3">
    <citation type="journal article" date="2014" name="Nature">
        <title>Elephant shark genome provides unique insights into gnathostome evolution.</title>
        <authorList>
            <consortium name="International Elephant Shark Genome Sequencing Consortium"/>
            <person name="Venkatesh B."/>
            <person name="Lee A.P."/>
            <person name="Ravi V."/>
            <person name="Maurya A.K."/>
            <person name="Lian M.M."/>
            <person name="Swann J.B."/>
            <person name="Ohta Y."/>
            <person name="Flajnik M.F."/>
            <person name="Sutoh Y."/>
            <person name="Kasahara M."/>
            <person name="Hoon S."/>
            <person name="Gangu V."/>
            <person name="Roy S.W."/>
            <person name="Irimia M."/>
            <person name="Korzh V."/>
            <person name="Kondrychyn I."/>
            <person name="Lim Z.W."/>
            <person name="Tay B.H."/>
            <person name="Tohari S."/>
            <person name="Kong K.W."/>
            <person name="Ho S."/>
            <person name="Lorente-Galdos B."/>
            <person name="Quilez J."/>
            <person name="Marques-Bonet T."/>
            <person name="Raney B.J."/>
            <person name="Ingham P.W."/>
            <person name="Tay A."/>
            <person name="Hillier L.W."/>
            <person name="Minx P."/>
            <person name="Boehm T."/>
            <person name="Wilson R.K."/>
            <person name="Brenner S."/>
            <person name="Warren W.C."/>
        </authorList>
    </citation>
    <scope>NUCLEOTIDE SEQUENCE [LARGE SCALE GENOMIC DNA]</scope>
</reference>
<accession>A0A4W3H3L1</accession>
<reference evidence="5" key="1">
    <citation type="journal article" date="2006" name="Science">
        <title>Ancient noncoding elements conserved in the human genome.</title>
        <authorList>
            <person name="Venkatesh B."/>
            <person name="Kirkness E.F."/>
            <person name="Loh Y.H."/>
            <person name="Halpern A.L."/>
            <person name="Lee A.P."/>
            <person name="Johnson J."/>
            <person name="Dandona N."/>
            <person name="Viswanathan L.D."/>
            <person name="Tay A."/>
            <person name="Venter J.C."/>
            <person name="Strausberg R.L."/>
            <person name="Brenner S."/>
        </authorList>
    </citation>
    <scope>NUCLEOTIDE SEQUENCE [LARGE SCALE GENOMIC DNA]</scope>
</reference>
<reference evidence="5" key="2">
    <citation type="journal article" date="2007" name="PLoS Biol.">
        <title>Survey sequencing and comparative analysis of the elephant shark (Callorhinchus milii) genome.</title>
        <authorList>
            <person name="Venkatesh B."/>
            <person name="Kirkness E.F."/>
            <person name="Loh Y.H."/>
            <person name="Halpern A.L."/>
            <person name="Lee A.P."/>
            <person name="Johnson J."/>
            <person name="Dandona N."/>
            <person name="Viswanathan L.D."/>
            <person name="Tay A."/>
            <person name="Venter J.C."/>
            <person name="Strausberg R.L."/>
            <person name="Brenner S."/>
        </authorList>
    </citation>
    <scope>NUCLEOTIDE SEQUENCE [LARGE SCALE GENOMIC DNA]</scope>
</reference>
<evidence type="ECO:0000256" key="1">
    <source>
        <dbReference type="ARBA" id="ARBA00023157"/>
    </source>
</evidence>
<evidence type="ECO:0000313" key="5">
    <source>
        <dbReference type="Proteomes" id="UP000314986"/>
    </source>
</evidence>
<dbReference type="Proteomes" id="UP000314986">
    <property type="component" value="Unassembled WGS sequence"/>
</dbReference>
<keyword evidence="1" id="KW-1015">Disulfide bond</keyword>
<dbReference type="Pfam" id="PF00055">
    <property type="entry name" value="Laminin_N"/>
    <property type="match status" value="1"/>
</dbReference>
<dbReference type="Gene3D" id="2.60.120.260">
    <property type="entry name" value="Galactose-binding domain-like"/>
    <property type="match status" value="1"/>
</dbReference>
<sequence>IFGITYKPCGSAAAEDPLDIIFIILATEAAVWLCAFAQGPEFSYGCAEGSCYPATGDLLIGRADKLAATSTCGLHKPEPFCIVSHLQVYTYIQRERECVCEGKEWM</sequence>
<dbReference type="PROSITE" id="PS51117">
    <property type="entry name" value="LAMININ_NTER"/>
    <property type="match status" value="1"/>
</dbReference>
<evidence type="ECO:0000313" key="4">
    <source>
        <dbReference type="Ensembl" id="ENSCMIP00000010301.1"/>
    </source>
</evidence>
<proteinExistence type="predicted"/>
<dbReference type="InterPro" id="IPR008211">
    <property type="entry name" value="Laminin_N"/>
</dbReference>
<keyword evidence="2" id="KW-0424">Laminin EGF-like domain</keyword>